<sequence length="242" mass="27401">MYLLSSLCIIIYGIDVIDSADVITFSATFFNTSTITNDSVTLNVELSNCTIPCSCHVQTNKTGNFEPVKFHSTTSKGYVTINNLQTYTMYSFDLNCSEVIYIKTYTIRTDVSRPSPPNQIHITLIKQRLRLTWTPPKLPNGPIDTYRITVDGNDKKPYLPNTELFYELNEDYIFGVTHTMNVRACNTDSQQRVLCSNARDAESSFVENKTNIDTTVATIDSKSVRSIPFVLMYVIQSVIFTF</sequence>
<name>A0A814YKY9_ADIRI</name>
<dbReference type="CDD" id="cd00063">
    <property type="entry name" value="FN3"/>
    <property type="match status" value="1"/>
</dbReference>
<feature type="domain" description="Fibronectin type-III" evidence="2">
    <location>
        <begin position="113"/>
        <end position="203"/>
    </location>
</feature>
<protein>
    <recommendedName>
        <fullName evidence="2">Fibronectin type-III domain-containing protein</fullName>
    </recommendedName>
</protein>
<keyword evidence="5" id="KW-1185">Reference proteome</keyword>
<evidence type="ECO:0000313" key="5">
    <source>
        <dbReference type="Proteomes" id="UP000663828"/>
    </source>
</evidence>
<comment type="caution">
    <text evidence="4">The sequence shown here is derived from an EMBL/GenBank/DDBJ whole genome shotgun (WGS) entry which is preliminary data.</text>
</comment>
<dbReference type="InterPro" id="IPR003961">
    <property type="entry name" value="FN3_dom"/>
</dbReference>
<dbReference type="Proteomes" id="UP000663852">
    <property type="component" value="Unassembled WGS sequence"/>
</dbReference>
<organism evidence="4 5">
    <name type="scientific">Adineta ricciae</name>
    <name type="common">Rotifer</name>
    <dbReference type="NCBI Taxonomy" id="249248"/>
    <lineage>
        <taxon>Eukaryota</taxon>
        <taxon>Metazoa</taxon>
        <taxon>Spiralia</taxon>
        <taxon>Gnathifera</taxon>
        <taxon>Rotifera</taxon>
        <taxon>Eurotatoria</taxon>
        <taxon>Bdelloidea</taxon>
        <taxon>Adinetida</taxon>
        <taxon>Adinetidae</taxon>
        <taxon>Adineta</taxon>
    </lineage>
</organism>
<accession>A0A814YKY9</accession>
<dbReference type="InterPro" id="IPR036116">
    <property type="entry name" value="FN3_sf"/>
</dbReference>
<evidence type="ECO:0000259" key="2">
    <source>
        <dbReference type="PROSITE" id="PS50853"/>
    </source>
</evidence>
<feature type="chain" id="PRO_5035605095" description="Fibronectin type-III domain-containing protein" evidence="1">
    <location>
        <begin position="20"/>
        <end position="242"/>
    </location>
</feature>
<keyword evidence="1" id="KW-0732">Signal</keyword>
<dbReference type="EMBL" id="CAJNOJ010000004">
    <property type="protein sequence ID" value="CAF0744650.1"/>
    <property type="molecule type" value="Genomic_DNA"/>
</dbReference>
<feature type="signal peptide" evidence="1">
    <location>
        <begin position="1"/>
        <end position="19"/>
    </location>
</feature>
<dbReference type="PROSITE" id="PS50853">
    <property type="entry name" value="FN3"/>
    <property type="match status" value="1"/>
</dbReference>
<reference evidence="4" key="1">
    <citation type="submission" date="2021-02" db="EMBL/GenBank/DDBJ databases">
        <authorList>
            <person name="Nowell W R."/>
        </authorList>
    </citation>
    <scope>NUCLEOTIDE SEQUENCE</scope>
</reference>
<dbReference type="EMBL" id="CAJNOR010001996">
    <property type="protein sequence ID" value="CAF1232256.1"/>
    <property type="molecule type" value="Genomic_DNA"/>
</dbReference>
<evidence type="ECO:0000313" key="3">
    <source>
        <dbReference type="EMBL" id="CAF0744650.1"/>
    </source>
</evidence>
<dbReference type="AlphaFoldDB" id="A0A814YKY9"/>
<proteinExistence type="predicted"/>
<dbReference type="InterPro" id="IPR013783">
    <property type="entry name" value="Ig-like_fold"/>
</dbReference>
<dbReference type="SUPFAM" id="SSF49265">
    <property type="entry name" value="Fibronectin type III"/>
    <property type="match status" value="1"/>
</dbReference>
<dbReference type="Gene3D" id="2.60.40.10">
    <property type="entry name" value="Immunoglobulins"/>
    <property type="match status" value="1"/>
</dbReference>
<dbReference type="OrthoDB" id="6381660at2759"/>
<evidence type="ECO:0000256" key="1">
    <source>
        <dbReference type="SAM" id="SignalP"/>
    </source>
</evidence>
<evidence type="ECO:0000313" key="4">
    <source>
        <dbReference type="EMBL" id="CAF1232256.1"/>
    </source>
</evidence>
<gene>
    <name evidence="3" type="ORF">EDS130_LOCUS1948</name>
    <name evidence="4" type="ORF">XAT740_LOCUS25288</name>
</gene>
<dbReference type="Proteomes" id="UP000663828">
    <property type="component" value="Unassembled WGS sequence"/>
</dbReference>